<reference evidence="1" key="1">
    <citation type="submission" date="2018-02" db="EMBL/GenBank/DDBJ databases">
        <title>Rhizophora mucronata_Transcriptome.</title>
        <authorList>
            <person name="Meera S.P."/>
            <person name="Sreeshan A."/>
            <person name="Augustine A."/>
        </authorList>
    </citation>
    <scope>NUCLEOTIDE SEQUENCE</scope>
    <source>
        <tissue evidence="1">Leaf</tissue>
    </source>
</reference>
<protein>
    <submittedName>
        <fullName evidence="1">Uncharacterized protein</fullName>
    </submittedName>
</protein>
<sequence>MRVSVKILNVLKGKIRIPHLFRA</sequence>
<organism evidence="1">
    <name type="scientific">Rhizophora mucronata</name>
    <name type="common">Asiatic mangrove</name>
    <dbReference type="NCBI Taxonomy" id="61149"/>
    <lineage>
        <taxon>Eukaryota</taxon>
        <taxon>Viridiplantae</taxon>
        <taxon>Streptophyta</taxon>
        <taxon>Embryophyta</taxon>
        <taxon>Tracheophyta</taxon>
        <taxon>Spermatophyta</taxon>
        <taxon>Magnoliopsida</taxon>
        <taxon>eudicotyledons</taxon>
        <taxon>Gunneridae</taxon>
        <taxon>Pentapetalae</taxon>
        <taxon>rosids</taxon>
        <taxon>fabids</taxon>
        <taxon>Malpighiales</taxon>
        <taxon>Rhizophoraceae</taxon>
        <taxon>Rhizophora</taxon>
    </lineage>
</organism>
<name>A0A2P2QNG6_RHIMU</name>
<proteinExistence type="predicted"/>
<dbReference type="EMBL" id="GGEC01088068">
    <property type="protein sequence ID" value="MBX68552.1"/>
    <property type="molecule type" value="Transcribed_RNA"/>
</dbReference>
<accession>A0A2P2QNG6</accession>
<dbReference type="AlphaFoldDB" id="A0A2P2QNG6"/>
<evidence type="ECO:0000313" key="1">
    <source>
        <dbReference type="EMBL" id="MBX68552.1"/>
    </source>
</evidence>